<dbReference type="PANTHER" id="PTHR43639:SF1">
    <property type="entry name" value="SHORT-CHAIN DEHYDROGENASE_REDUCTASE FAMILY PROTEIN"/>
    <property type="match status" value="1"/>
</dbReference>
<dbReference type="SUPFAM" id="SSF51735">
    <property type="entry name" value="NAD(P)-binding Rossmann-fold domains"/>
    <property type="match status" value="1"/>
</dbReference>
<protein>
    <submittedName>
        <fullName evidence="3">NAD(P)-dependent dehydrogenase (Short-subunit alcohol dehydrogenase family)</fullName>
    </submittedName>
</protein>
<dbReference type="PRINTS" id="PR00081">
    <property type="entry name" value="GDHRDH"/>
</dbReference>
<proteinExistence type="inferred from homology"/>
<keyword evidence="4" id="KW-1185">Reference proteome</keyword>
<dbReference type="EMBL" id="VLKL01000004">
    <property type="protein sequence ID" value="TWI07452.1"/>
    <property type="molecule type" value="Genomic_DNA"/>
</dbReference>
<evidence type="ECO:0000256" key="2">
    <source>
        <dbReference type="ARBA" id="ARBA00023002"/>
    </source>
</evidence>
<evidence type="ECO:0000256" key="1">
    <source>
        <dbReference type="ARBA" id="ARBA00006484"/>
    </source>
</evidence>
<dbReference type="AlphaFoldDB" id="A0A562LIK6"/>
<organism evidence="3 4">
    <name type="scientific">Bradyrhizobium daqingense</name>
    <dbReference type="NCBI Taxonomy" id="993502"/>
    <lineage>
        <taxon>Bacteria</taxon>
        <taxon>Pseudomonadati</taxon>
        <taxon>Pseudomonadota</taxon>
        <taxon>Alphaproteobacteria</taxon>
        <taxon>Hyphomicrobiales</taxon>
        <taxon>Nitrobacteraceae</taxon>
        <taxon>Bradyrhizobium</taxon>
    </lineage>
</organism>
<name>A0A562LIK6_9BRAD</name>
<dbReference type="PANTHER" id="PTHR43639">
    <property type="entry name" value="OXIDOREDUCTASE, SHORT-CHAIN DEHYDROGENASE/REDUCTASE FAMILY (AFU_ORTHOLOGUE AFUA_5G02870)"/>
    <property type="match status" value="1"/>
</dbReference>
<dbReference type="InterPro" id="IPR036291">
    <property type="entry name" value="NAD(P)-bd_dom_sf"/>
</dbReference>
<dbReference type="FunFam" id="3.40.50.720:FF:000084">
    <property type="entry name" value="Short-chain dehydrogenase reductase"/>
    <property type="match status" value="1"/>
</dbReference>
<evidence type="ECO:0000313" key="4">
    <source>
        <dbReference type="Proteomes" id="UP000317176"/>
    </source>
</evidence>
<accession>A0A562LIK6</accession>
<dbReference type="InterPro" id="IPR002347">
    <property type="entry name" value="SDR_fam"/>
</dbReference>
<comment type="similarity">
    <text evidence="1">Belongs to the short-chain dehydrogenases/reductases (SDR) family.</text>
</comment>
<comment type="caution">
    <text evidence="3">The sequence shown here is derived from an EMBL/GenBank/DDBJ whole genome shotgun (WGS) entry which is preliminary data.</text>
</comment>
<dbReference type="GO" id="GO:0016491">
    <property type="term" value="F:oxidoreductase activity"/>
    <property type="evidence" value="ECO:0007669"/>
    <property type="project" value="UniProtKB-KW"/>
</dbReference>
<evidence type="ECO:0000313" key="3">
    <source>
        <dbReference type="EMBL" id="TWI07452.1"/>
    </source>
</evidence>
<gene>
    <name evidence="3" type="ORF">IQ17_01802</name>
</gene>
<reference evidence="3 4" key="1">
    <citation type="journal article" date="2015" name="Stand. Genomic Sci.">
        <title>Genomic Encyclopedia of Bacterial and Archaeal Type Strains, Phase III: the genomes of soil and plant-associated and newly described type strains.</title>
        <authorList>
            <person name="Whitman W.B."/>
            <person name="Woyke T."/>
            <person name="Klenk H.P."/>
            <person name="Zhou Y."/>
            <person name="Lilburn T.G."/>
            <person name="Beck B.J."/>
            <person name="De Vos P."/>
            <person name="Vandamme P."/>
            <person name="Eisen J.A."/>
            <person name="Garrity G."/>
            <person name="Hugenholtz P."/>
            <person name="Kyrpides N.C."/>
        </authorList>
    </citation>
    <scope>NUCLEOTIDE SEQUENCE [LARGE SCALE GENOMIC DNA]</scope>
    <source>
        <strain evidence="3 4">CGMCC 1.10947</strain>
    </source>
</reference>
<dbReference type="PROSITE" id="PS00061">
    <property type="entry name" value="ADH_SHORT"/>
    <property type="match status" value="1"/>
</dbReference>
<sequence>MRGGACRTMEARVTDKVVVITGGSRGIGRATALAAAARGYRVVVGYASNKKAAHEVVAQIEASNGKAVAVKCDVAEERDIIDLFKEADKFGTLGALVNNGGIVGTSGVRVDEMSAERIQRVLAVNVTGSILCAREAVKRMSTKHGGKGGVIVNLSSVAAKLGAPNTYVDYAASKGAIDSFTTGLGYEVANEGIRVAGIRPGLIDTEIHASGGEPDRHHRLAHMVPMKRVGTADEIANAILWLMSDEASYITAATLDVSGGR</sequence>
<keyword evidence="2" id="KW-0560">Oxidoreductase</keyword>
<dbReference type="InterPro" id="IPR020904">
    <property type="entry name" value="Sc_DH/Rdtase_CS"/>
</dbReference>
<dbReference type="Proteomes" id="UP000317176">
    <property type="component" value="Unassembled WGS sequence"/>
</dbReference>
<dbReference type="PRINTS" id="PR00080">
    <property type="entry name" value="SDRFAMILY"/>
</dbReference>
<dbReference type="Pfam" id="PF13561">
    <property type="entry name" value="adh_short_C2"/>
    <property type="match status" value="1"/>
</dbReference>
<dbReference type="Gene3D" id="3.40.50.720">
    <property type="entry name" value="NAD(P)-binding Rossmann-like Domain"/>
    <property type="match status" value="1"/>
</dbReference>